<dbReference type="InterPro" id="IPR017520">
    <property type="entry name" value="CHP03086"/>
</dbReference>
<accession>A0A7K0C3M4</accession>
<dbReference type="Proteomes" id="UP000487268">
    <property type="component" value="Unassembled WGS sequence"/>
</dbReference>
<dbReference type="InterPro" id="IPR017517">
    <property type="entry name" value="Maleyloyr_isom"/>
</dbReference>
<dbReference type="NCBIfam" id="TIGR03083">
    <property type="entry name" value="maleylpyruvate isomerase family mycothiol-dependent enzyme"/>
    <property type="match status" value="1"/>
</dbReference>
<feature type="domain" description="Mycothiol-dependent maleylpyruvate isomerase metal-binding" evidence="1">
    <location>
        <begin position="9"/>
        <end position="123"/>
    </location>
</feature>
<dbReference type="SUPFAM" id="SSF109854">
    <property type="entry name" value="DinB/YfiT-like putative metalloenzymes"/>
    <property type="match status" value="1"/>
</dbReference>
<protein>
    <recommendedName>
        <fullName evidence="1">Mycothiol-dependent maleylpyruvate isomerase metal-binding domain-containing protein</fullName>
    </recommendedName>
</protein>
<dbReference type="NCBIfam" id="TIGR03086">
    <property type="entry name" value="TIGR03086 family metal-binding protein"/>
    <property type="match status" value="1"/>
</dbReference>
<dbReference type="InterPro" id="IPR024344">
    <property type="entry name" value="MDMPI_metal-binding"/>
</dbReference>
<reference evidence="2 3" key="1">
    <citation type="submission" date="2019-10" db="EMBL/GenBank/DDBJ databases">
        <title>Actinomadura rubteroloni sp. nov. and Actinomadura macrotermitis sp. nov., isolated from the gut of fungus growing-termite Macrotermes natalensis.</title>
        <authorList>
            <person name="Benndorf R."/>
            <person name="Martin K."/>
            <person name="Kuefner M."/>
            <person name="De Beer W."/>
            <person name="Kaster A.-K."/>
            <person name="Vollmers J."/>
            <person name="Poulsen M."/>
            <person name="Beemelmanns C."/>
        </authorList>
    </citation>
    <scope>NUCLEOTIDE SEQUENCE [LARGE SCALE GENOMIC DNA]</scope>
    <source>
        <strain evidence="2 3">RB68</strain>
    </source>
</reference>
<dbReference type="RefSeq" id="WP_153538650.1">
    <property type="nucleotide sequence ID" value="NZ_WEGH01000004.1"/>
</dbReference>
<dbReference type="Gene3D" id="1.20.120.450">
    <property type="entry name" value="dinb family like domain"/>
    <property type="match status" value="1"/>
</dbReference>
<dbReference type="GO" id="GO:0046872">
    <property type="term" value="F:metal ion binding"/>
    <property type="evidence" value="ECO:0007669"/>
    <property type="project" value="InterPro"/>
</dbReference>
<dbReference type="Pfam" id="PF11716">
    <property type="entry name" value="MDMPI_N"/>
    <property type="match status" value="1"/>
</dbReference>
<name>A0A7K0C3M4_9ACTN</name>
<sequence length="187" mass="20095">MDPIADLVRALDQTGRVIAAVLPGQATLPTPCRSWDVRALVAHIVDEVHQFAVVTAGGKRHPAGDLGPDWSAAYQAAADELVAAWRAPGALDRKIRLPFGEVPASWTIDQQLAELVIHAWDVAKATGQPTDLDPALGERALRWGHANLKPEFRGDEADGQHIGPEVSVPEDAPLYDRVAAFGGRDPR</sequence>
<evidence type="ECO:0000259" key="1">
    <source>
        <dbReference type="Pfam" id="PF11716"/>
    </source>
</evidence>
<dbReference type="EMBL" id="WEGH01000004">
    <property type="protein sequence ID" value="MQY08045.1"/>
    <property type="molecule type" value="Genomic_DNA"/>
</dbReference>
<comment type="caution">
    <text evidence="2">The sequence shown here is derived from an EMBL/GenBank/DDBJ whole genome shotgun (WGS) entry which is preliminary data.</text>
</comment>
<gene>
    <name evidence="2" type="ORF">ACRB68_61470</name>
</gene>
<organism evidence="2 3">
    <name type="scientific">Actinomadura macrotermitis</name>
    <dbReference type="NCBI Taxonomy" id="2585200"/>
    <lineage>
        <taxon>Bacteria</taxon>
        <taxon>Bacillati</taxon>
        <taxon>Actinomycetota</taxon>
        <taxon>Actinomycetes</taxon>
        <taxon>Streptosporangiales</taxon>
        <taxon>Thermomonosporaceae</taxon>
        <taxon>Actinomadura</taxon>
    </lineage>
</organism>
<dbReference type="OrthoDB" id="5185819at2"/>
<evidence type="ECO:0000313" key="3">
    <source>
        <dbReference type="Proteomes" id="UP000487268"/>
    </source>
</evidence>
<dbReference type="AlphaFoldDB" id="A0A7K0C3M4"/>
<dbReference type="InterPro" id="IPR034660">
    <property type="entry name" value="DinB/YfiT-like"/>
</dbReference>
<keyword evidence="3" id="KW-1185">Reference proteome</keyword>
<proteinExistence type="predicted"/>
<evidence type="ECO:0000313" key="2">
    <source>
        <dbReference type="EMBL" id="MQY08045.1"/>
    </source>
</evidence>